<dbReference type="PANTHER" id="PTHR33121:SF71">
    <property type="entry name" value="OXYGEN SENSOR PROTEIN DOSP"/>
    <property type="match status" value="1"/>
</dbReference>
<evidence type="ECO:0000259" key="2">
    <source>
        <dbReference type="PROSITE" id="PS50883"/>
    </source>
</evidence>
<dbReference type="InterPro" id="IPR050706">
    <property type="entry name" value="Cyclic-di-GMP_PDE-like"/>
</dbReference>
<dbReference type="Gene3D" id="3.40.50.2300">
    <property type="match status" value="1"/>
</dbReference>
<dbReference type="AlphaFoldDB" id="A0A3B1AFN9"/>
<dbReference type="CDD" id="cd01948">
    <property type="entry name" value="EAL"/>
    <property type="match status" value="1"/>
</dbReference>
<dbReference type="Gene3D" id="3.20.20.450">
    <property type="entry name" value="EAL domain"/>
    <property type="match status" value="1"/>
</dbReference>
<accession>A0A3B1AFN9</accession>
<evidence type="ECO:0000313" key="3">
    <source>
        <dbReference type="EMBL" id="VAW98297.1"/>
    </source>
</evidence>
<proteinExistence type="predicted"/>
<gene>
    <name evidence="3" type="ORF">MNBD_GAMMA22-2450</name>
</gene>
<dbReference type="InterPro" id="IPR001789">
    <property type="entry name" value="Sig_transdc_resp-reg_receiver"/>
</dbReference>
<feature type="domain" description="Response regulatory" evidence="1">
    <location>
        <begin position="5"/>
        <end position="123"/>
    </location>
</feature>
<name>A0A3B1AFN9_9ZZZZ</name>
<dbReference type="SUPFAM" id="SSF52172">
    <property type="entry name" value="CheY-like"/>
    <property type="match status" value="1"/>
</dbReference>
<sequence length="390" mass="43957">MDKSKLIVIDDEVDLAGFVADVAQQQNFDIEEFYSGRDFMNDYSKQADVIVLDIMMPDVDGIQLIRFLAGIDCNAQIILISGFDSSVLHSALKLAEEQGLNIVGCLNKPFRYDDLKELFNKLVITPKVVTENELITSVTVEELEQAIFADELVTYYQPQIMLQGESYLAVEALVRWQHPVFGLIGPKNFIPMAEEYDLINDLTWVVLNQVMTQCVLWHQQDIDVQVAINMSAKTLQDLRLPEKLGDLVLQYNLKTSQIVLEVTETALMQELIKSLEILTRLRLKGFKLSIDDFGTGYSSLVQLNRIPFSELKIDQSFVMNMENEREALAIVETVIVLGNKLGMKIVAEGVETEASLDILKKLGCNIGQGFLISRPLASDDITAWLKNNKK</sequence>
<dbReference type="SMART" id="SM00052">
    <property type="entry name" value="EAL"/>
    <property type="match status" value="1"/>
</dbReference>
<dbReference type="PROSITE" id="PS50110">
    <property type="entry name" value="RESPONSE_REGULATORY"/>
    <property type="match status" value="1"/>
</dbReference>
<dbReference type="PROSITE" id="PS50883">
    <property type="entry name" value="EAL"/>
    <property type="match status" value="1"/>
</dbReference>
<dbReference type="InterPro" id="IPR001633">
    <property type="entry name" value="EAL_dom"/>
</dbReference>
<dbReference type="InterPro" id="IPR035919">
    <property type="entry name" value="EAL_sf"/>
</dbReference>
<organism evidence="3">
    <name type="scientific">hydrothermal vent metagenome</name>
    <dbReference type="NCBI Taxonomy" id="652676"/>
    <lineage>
        <taxon>unclassified sequences</taxon>
        <taxon>metagenomes</taxon>
        <taxon>ecological metagenomes</taxon>
    </lineage>
</organism>
<dbReference type="Pfam" id="PF00072">
    <property type="entry name" value="Response_reg"/>
    <property type="match status" value="1"/>
</dbReference>
<dbReference type="PANTHER" id="PTHR33121">
    <property type="entry name" value="CYCLIC DI-GMP PHOSPHODIESTERASE PDEF"/>
    <property type="match status" value="1"/>
</dbReference>
<feature type="domain" description="EAL" evidence="2">
    <location>
        <begin position="136"/>
        <end position="389"/>
    </location>
</feature>
<dbReference type="SUPFAM" id="SSF141868">
    <property type="entry name" value="EAL domain-like"/>
    <property type="match status" value="1"/>
</dbReference>
<dbReference type="GO" id="GO:0000160">
    <property type="term" value="P:phosphorelay signal transduction system"/>
    <property type="evidence" value="ECO:0007669"/>
    <property type="project" value="InterPro"/>
</dbReference>
<dbReference type="SMART" id="SM00448">
    <property type="entry name" value="REC"/>
    <property type="match status" value="1"/>
</dbReference>
<reference evidence="3" key="1">
    <citation type="submission" date="2018-06" db="EMBL/GenBank/DDBJ databases">
        <authorList>
            <person name="Zhirakovskaya E."/>
        </authorList>
    </citation>
    <scope>NUCLEOTIDE SEQUENCE</scope>
</reference>
<dbReference type="GO" id="GO:0071111">
    <property type="term" value="F:cyclic-guanylate-specific phosphodiesterase activity"/>
    <property type="evidence" value="ECO:0007669"/>
    <property type="project" value="InterPro"/>
</dbReference>
<dbReference type="Pfam" id="PF00563">
    <property type="entry name" value="EAL"/>
    <property type="match status" value="1"/>
</dbReference>
<dbReference type="EMBL" id="UOFS01000037">
    <property type="protein sequence ID" value="VAW98297.1"/>
    <property type="molecule type" value="Genomic_DNA"/>
</dbReference>
<evidence type="ECO:0000259" key="1">
    <source>
        <dbReference type="PROSITE" id="PS50110"/>
    </source>
</evidence>
<dbReference type="InterPro" id="IPR011006">
    <property type="entry name" value="CheY-like_superfamily"/>
</dbReference>
<protein>
    <submittedName>
        <fullName evidence="3">Diguanylate cyclase/phosphodiesterase (GGDEF &amp; EAL domains) with PAS/PAC sensor(S)</fullName>
    </submittedName>
</protein>